<dbReference type="EMBL" id="LGIQ01000002">
    <property type="protein sequence ID" value="KNB74440.1"/>
    <property type="molecule type" value="Genomic_DNA"/>
</dbReference>
<organism evidence="3 4">
    <name type="scientific">Brevibacillus reuszeri</name>
    <dbReference type="NCBI Taxonomy" id="54915"/>
    <lineage>
        <taxon>Bacteria</taxon>
        <taxon>Bacillati</taxon>
        <taxon>Bacillota</taxon>
        <taxon>Bacilli</taxon>
        <taxon>Bacillales</taxon>
        <taxon>Paenibacillaceae</taxon>
        <taxon>Brevibacillus</taxon>
    </lineage>
</organism>
<dbReference type="RefSeq" id="WP_049736684.1">
    <property type="nucleotide sequence ID" value="NZ_BJON01000006.1"/>
</dbReference>
<dbReference type="Gene3D" id="1.10.287.900">
    <property type="entry name" value="The crystal structure of the spermine/spermidine acetyltransferase from enterococcus faecali"/>
    <property type="match status" value="1"/>
</dbReference>
<reference evidence="3" key="2">
    <citation type="submission" date="2015-07" db="EMBL/GenBank/DDBJ databases">
        <title>MeaNS - Measles Nucleotide Surveillance Program.</title>
        <authorList>
            <person name="Tran T."/>
            <person name="Druce J."/>
        </authorList>
    </citation>
    <scope>NUCLEOTIDE SEQUENCE</scope>
    <source>
        <strain evidence="3">DSM 9887</strain>
    </source>
</reference>
<gene>
    <name evidence="2" type="primary">bltD_1</name>
    <name evidence="3" type="ORF">ADS79_01745</name>
    <name evidence="2" type="ORF">BRE01_16470</name>
</gene>
<dbReference type="InterPro" id="IPR027455">
    <property type="entry name" value="Sper_AcTfrase_N"/>
</dbReference>
<feature type="domain" description="N-acetyltransferase" evidence="1">
    <location>
        <begin position="3"/>
        <end position="153"/>
    </location>
</feature>
<dbReference type="PANTHER" id="PTHR43617">
    <property type="entry name" value="L-AMINO ACID N-ACETYLTRANSFERASE"/>
    <property type="match status" value="1"/>
</dbReference>
<evidence type="ECO:0000259" key="1">
    <source>
        <dbReference type="PROSITE" id="PS51186"/>
    </source>
</evidence>
<dbReference type="SUPFAM" id="SSF55729">
    <property type="entry name" value="Acyl-CoA N-acyltransferases (Nat)"/>
    <property type="match status" value="1"/>
</dbReference>
<evidence type="ECO:0000313" key="4">
    <source>
        <dbReference type="Proteomes" id="UP000036834"/>
    </source>
</evidence>
<reference evidence="2 5" key="3">
    <citation type="submission" date="2019-06" db="EMBL/GenBank/DDBJ databases">
        <title>Whole genome shotgun sequence of Brevibacillus reuszeri NBRC 15719.</title>
        <authorList>
            <person name="Hosoyama A."/>
            <person name="Uohara A."/>
            <person name="Ohji S."/>
            <person name="Ichikawa N."/>
        </authorList>
    </citation>
    <scope>NUCLEOTIDE SEQUENCE [LARGE SCALE GENOMIC DNA]</scope>
    <source>
        <strain evidence="2 5">NBRC 15719</strain>
    </source>
</reference>
<dbReference type="CDD" id="cd04301">
    <property type="entry name" value="NAT_SF"/>
    <property type="match status" value="1"/>
</dbReference>
<protein>
    <submittedName>
        <fullName evidence="2">GCN5 family N-acetyltransferase</fullName>
    </submittedName>
    <submittedName>
        <fullName evidence="3">GCN5 family acetyltransferase</fullName>
    </submittedName>
</protein>
<sequence>MTISLSPVTRDNWLEVLELKVKPEQAGFVPSVAISLAKVHIKPDGDSVEYLPFAIYHEETMVGFMMHAFVEETTDMYWINGFLIDANYQGKGYGKAALQQMIAYITNRFSGCQEIRLTVYPDNHSAYKLYQNLGFEEIGEWHGEEVVLRLPCKTA</sequence>
<accession>A0A0K9Z1V8</accession>
<dbReference type="STRING" id="54915.ADS79_01745"/>
<evidence type="ECO:0000313" key="3">
    <source>
        <dbReference type="EMBL" id="KNB74440.1"/>
    </source>
</evidence>
<dbReference type="OrthoDB" id="9127144at2"/>
<dbReference type="PATRIC" id="fig|54915.3.peg.5501"/>
<dbReference type="Proteomes" id="UP000036834">
    <property type="component" value="Unassembled WGS sequence"/>
</dbReference>
<proteinExistence type="predicted"/>
<keyword evidence="5" id="KW-1185">Reference proteome</keyword>
<evidence type="ECO:0000313" key="5">
    <source>
        <dbReference type="Proteomes" id="UP000319578"/>
    </source>
</evidence>
<name>A0A0K9Z1V8_9BACL</name>
<dbReference type="EMBL" id="BJON01000006">
    <property type="protein sequence ID" value="GED67945.1"/>
    <property type="molecule type" value="Genomic_DNA"/>
</dbReference>
<dbReference type="AlphaFoldDB" id="A0A0K9Z1V8"/>
<evidence type="ECO:0000313" key="2">
    <source>
        <dbReference type="EMBL" id="GED67945.1"/>
    </source>
</evidence>
<dbReference type="Gene3D" id="3.40.630.30">
    <property type="match status" value="1"/>
</dbReference>
<dbReference type="InterPro" id="IPR000182">
    <property type="entry name" value="GNAT_dom"/>
</dbReference>
<dbReference type="PROSITE" id="PS51186">
    <property type="entry name" value="GNAT"/>
    <property type="match status" value="1"/>
</dbReference>
<dbReference type="InterPro" id="IPR050276">
    <property type="entry name" value="MshD_Acetyltransferase"/>
</dbReference>
<keyword evidence="3" id="KW-0808">Transferase</keyword>
<dbReference type="Pfam" id="PF00583">
    <property type="entry name" value="Acetyltransf_1"/>
    <property type="match status" value="1"/>
</dbReference>
<dbReference type="InterPro" id="IPR016181">
    <property type="entry name" value="Acyl_CoA_acyltransferase"/>
</dbReference>
<reference evidence="4" key="1">
    <citation type="submission" date="2015-07" db="EMBL/GenBank/DDBJ databases">
        <title>Genome sequencing project for genomic taxonomy and phylogenomics of Bacillus-like bacteria.</title>
        <authorList>
            <person name="Liu B."/>
            <person name="Wang J."/>
            <person name="Zhu Y."/>
            <person name="Liu G."/>
            <person name="Chen Q."/>
            <person name="Chen Z."/>
            <person name="Lan J."/>
            <person name="Che J."/>
            <person name="Ge C."/>
            <person name="Shi H."/>
            <person name="Pan Z."/>
            <person name="Liu X."/>
        </authorList>
    </citation>
    <scope>NUCLEOTIDE SEQUENCE [LARGE SCALE GENOMIC DNA]</scope>
    <source>
        <strain evidence="4">DSM 9887</strain>
    </source>
</reference>
<dbReference type="Proteomes" id="UP000319578">
    <property type="component" value="Unassembled WGS sequence"/>
</dbReference>
<dbReference type="GO" id="GO:0016747">
    <property type="term" value="F:acyltransferase activity, transferring groups other than amino-acyl groups"/>
    <property type="evidence" value="ECO:0007669"/>
    <property type="project" value="InterPro"/>
</dbReference>
<comment type="caution">
    <text evidence="3">The sequence shown here is derived from an EMBL/GenBank/DDBJ whole genome shotgun (WGS) entry which is preliminary data.</text>
</comment>